<feature type="transmembrane region" description="Helical" evidence="6">
    <location>
        <begin position="514"/>
        <end position="539"/>
    </location>
</feature>
<dbReference type="AlphaFoldDB" id="A0AAY4AM72"/>
<feature type="domain" description="TMC" evidence="8">
    <location>
        <begin position="448"/>
        <end position="557"/>
    </location>
</feature>
<keyword evidence="5 6" id="KW-0472">Membrane</keyword>
<feature type="transmembrane region" description="Helical" evidence="6">
    <location>
        <begin position="622"/>
        <end position="650"/>
    </location>
</feature>
<gene>
    <name evidence="9" type="primary">tmc4</name>
</gene>
<evidence type="ECO:0000256" key="5">
    <source>
        <dbReference type="ARBA" id="ARBA00023136"/>
    </source>
</evidence>
<feature type="compositionally biased region" description="Basic and acidic residues" evidence="7">
    <location>
        <begin position="1"/>
        <end position="18"/>
    </location>
</feature>
<evidence type="ECO:0000256" key="2">
    <source>
        <dbReference type="ARBA" id="ARBA00006510"/>
    </source>
</evidence>
<reference evidence="9" key="2">
    <citation type="submission" date="2025-08" db="UniProtKB">
        <authorList>
            <consortium name="Ensembl"/>
        </authorList>
    </citation>
    <scope>IDENTIFICATION</scope>
</reference>
<dbReference type="PANTHER" id="PTHR23302">
    <property type="entry name" value="TRANSMEMBRANE CHANNEL-RELATED"/>
    <property type="match status" value="1"/>
</dbReference>
<accession>A0AAY4AM72</accession>
<keyword evidence="4 6" id="KW-1133">Transmembrane helix</keyword>
<feature type="region of interest" description="Disordered" evidence="7">
    <location>
        <begin position="692"/>
        <end position="723"/>
    </location>
</feature>
<evidence type="ECO:0000313" key="9">
    <source>
        <dbReference type="Ensembl" id="ENSDCDP00010009953.1"/>
    </source>
</evidence>
<comment type="similarity">
    <text evidence="2 6">Belongs to the TMC family.</text>
</comment>
<evidence type="ECO:0000259" key="8">
    <source>
        <dbReference type="Pfam" id="PF07810"/>
    </source>
</evidence>
<dbReference type="GeneID" id="114790582"/>
<feature type="transmembrane region" description="Helical" evidence="6">
    <location>
        <begin position="355"/>
        <end position="379"/>
    </location>
</feature>
<dbReference type="Ensembl" id="ENSDCDT00010010447.1">
    <property type="protein sequence ID" value="ENSDCDP00010009953.1"/>
    <property type="gene ID" value="ENSDCDG00010004422.1"/>
</dbReference>
<proteinExistence type="inferred from homology"/>
<feature type="transmembrane region" description="Helical" evidence="6">
    <location>
        <begin position="399"/>
        <end position="422"/>
    </location>
</feature>
<dbReference type="InterPro" id="IPR038900">
    <property type="entry name" value="TMC"/>
</dbReference>
<dbReference type="GO" id="GO:0008381">
    <property type="term" value="F:mechanosensitive monoatomic ion channel activity"/>
    <property type="evidence" value="ECO:0007669"/>
    <property type="project" value="TreeGrafter"/>
</dbReference>
<dbReference type="Proteomes" id="UP000694580">
    <property type="component" value="Chromosome 5"/>
</dbReference>
<feature type="transmembrane region" description="Helical" evidence="6">
    <location>
        <begin position="229"/>
        <end position="250"/>
    </location>
</feature>
<comment type="subcellular location">
    <subcellularLocation>
        <location evidence="1 6">Membrane</location>
        <topology evidence="1 6">Multi-pass membrane protein</topology>
    </subcellularLocation>
</comment>
<protein>
    <recommendedName>
        <fullName evidence="6">Transmembrane channel-like protein</fullName>
    </recommendedName>
</protein>
<feature type="transmembrane region" description="Helical" evidence="6">
    <location>
        <begin position="457"/>
        <end position="475"/>
    </location>
</feature>
<dbReference type="CTD" id="147798"/>
<dbReference type="InterPro" id="IPR012496">
    <property type="entry name" value="TMC_dom"/>
</dbReference>
<evidence type="ECO:0000256" key="7">
    <source>
        <dbReference type="SAM" id="MobiDB-lite"/>
    </source>
</evidence>
<dbReference type="GeneTree" id="ENSGT01050000244894"/>
<dbReference type="GO" id="GO:0005886">
    <property type="term" value="C:plasma membrane"/>
    <property type="evidence" value="ECO:0007669"/>
    <property type="project" value="InterPro"/>
</dbReference>
<feature type="transmembrane region" description="Helical" evidence="6">
    <location>
        <begin position="188"/>
        <end position="208"/>
    </location>
</feature>
<evidence type="ECO:0000313" key="10">
    <source>
        <dbReference type="Proteomes" id="UP000694580"/>
    </source>
</evidence>
<keyword evidence="3 6" id="KW-0812">Transmembrane</keyword>
<dbReference type="Pfam" id="PF07810">
    <property type="entry name" value="TMC"/>
    <property type="match status" value="1"/>
</dbReference>
<reference evidence="9" key="3">
    <citation type="submission" date="2025-09" db="UniProtKB">
        <authorList>
            <consortium name="Ensembl"/>
        </authorList>
    </citation>
    <scope>IDENTIFICATION</scope>
</reference>
<feature type="transmembrane region" description="Helical" evidence="6">
    <location>
        <begin position="560"/>
        <end position="581"/>
    </location>
</feature>
<keyword evidence="10" id="KW-1185">Reference proteome</keyword>
<dbReference type="PANTHER" id="PTHR23302:SF45">
    <property type="entry name" value="TRANSMEMBRANE CHANNEL-LIKE PROTEIN 4"/>
    <property type="match status" value="1"/>
</dbReference>
<evidence type="ECO:0000256" key="6">
    <source>
        <dbReference type="RuleBase" id="RU310713"/>
    </source>
</evidence>
<evidence type="ECO:0000256" key="1">
    <source>
        <dbReference type="ARBA" id="ARBA00004141"/>
    </source>
</evidence>
<sequence>MMMMELRETCSDGPDRGYHGYQQSLRSRRGPSRMSRDGPPHLDLASSEDEDPPSRTPQKLAMPMGIKKAVRQLQHMQVPVSSKRTRHSRALKHFYAEAKETLAILIPWRKAIHKIGGHFGGGVQSYFVFLRFLVVLNFLSFLLIAGFVLIPSVVLSSPNNTPSIPNGTNITGKELCMKYDHSPEVLPVFYTFFLDLLSGTGFMEYTYLFYGYYSNTVAESKGVSYNVPLAYLLTASFYFLFCLVCIILRMGNVVRVLVTTGSGGERGYSARVFTDWDYGLQGDRATGLKQNTIRYRLQVDLEEDRIRLRAASLSPGQTVGLYALRALLNLVVIALIIAAFFGIAEATSFSQREAVKWTGVVGLLLEFLPSIVITASNFVVPFLCDQIARLEKLSPSTTVIVALLRAVFLRLVSLGVLLFTLWSQITCSGKADDTDCKICRYNSAQYQCWESRVGQEMYKLTLFDFLTTMVLLVLVEFPRRLLVDHCSCKLTRWVGRQEFLVPPNVLALVYGQTVVWTGALFCPLLPLINTIKFFIIFHCKKATLFQNCRPAIKSFRSTSSNFFFCLVLLFGWILSTVVLIYSMAEIHPSFGCGPFRFSPTMWSVIQASIDNLTKTTQDFFNIIGSLAFCVPLFLLSCVVLSYVAALASVYGKSVAILREQIKQDGRDKQFLVKQIKDLTRILGVPKHEEDQYDPGASWGDHHASASPPQYLPNVHSFPSASHY</sequence>
<feature type="transmembrane region" description="Helical" evidence="6">
    <location>
        <begin position="128"/>
        <end position="150"/>
    </location>
</feature>
<evidence type="ECO:0000256" key="4">
    <source>
        <dbReference type="ARBA" id="ARBA00022989"/>
    </source>
</evidence>
<dbReference type="RefSeq" id="XP_028836595.1">
    <property type="nucleotide sequence ID" value="XM_028980762.1"/>
</dbReference>
<feature type="transmembrane region" description="Helical" evidence="6">
    <location>
        <begin position="322"/>
        <end position="343"/>
    </location>
</feature>
<name>A0AAY4AM72_9TELE</name>
<feature type="region of interest" description="Disordered" evidence="7">
    <location>
        <begin position="1"/>
        <end position="60"/>
    </location>
</feature>
<organism evidence="9 10">
    <name type="scientific">Denticeps clupeoides</name>
    <name type="common">denticle herring</name>
    <dbReference type="NCBI Taxonomy" id="299321"/>
    <lineage>
        <taxon>Eukaryota</taxon>
        <taxon>Metazoa</taxon>
        <taxon>Chordata</taxon>
        <taxon>Craniata</taxon>
        <taxon>Vertebrata</taxon>
        <taxon>Euteleostomi</taxon>
        <taxon>Actinopterygii</taxon>
        <taxon>Neopterygii</taxon>
        <taxon>Teleostei</taxon>
        <taxon>Clupei</taxon>
        <taxon>Clupeiformes</taxon>
        <taxon>Denticipitoidei</taxon>
        <taxon>Denticipitidae</taxon>
        <taxon>Denticeps</taxon>
    </lineage>
</organism>
<reference evidence="9 10" key="1">
    <citation type="submission" date="2020-06" db="EMBL/GenBank/DDBJ databases">
        <authorList>
            <consortium name="Wellcome Sanger Institute Data Sharing"/>
        </authorList>
    </citation>
    <scope>NUCLEOTIDE SEQUENCE [LARGE SCALE GENOMIC DNA]</scope>
</reference>
<evidence type="ECO:0000256" key="3">
    <source>
        <dbReference type="ARBA" id="ARBA00022692"/>
    </source>
</evidence>